<accession>A0ACB7T4R6</accession>
<proteinExistence type="predicted"/>
<name>A0ACB7T4R6_HYAAI</name>
<dbReference type="EMBL" id="CM023491">
    <property type="protein sequence ID" value="KAH6941975.1"/>
    <property type="molecule type" value="Genomic_DNA"/>
</dbReference>
<evidence type="ECO:0000313" key="2">
    <source>
        <dbReference type="Proteomes" id="UP000821845"/>
    </source>
</evidence>
<organism evidence="1 2">
    <name type="scientific">Hyalomma asiaticum</name>
    <name type="common">Tick</name>
    <dbReference type="NCBI Taxonomy" id="266040"/>
    <lineage>
        <taxon>Eukaryota</taxon>
        <taxon>Metazoa</taxon>
        <taxon>Ecdysozoa</taxon>
        <taxon>Arthropoda</taxon>
        <taxon>Chelicerata</taxon>
        <taxon>Arachnida</taxon>
        <taxon>Acari</taxon>
        <taxon>Parasitiformes</taxon>
        <taxon>Ixodida</taxon>
        <taxon>Ixodoidea</taxon>
        <taxon>Ixodidae</taxon>
        <taxon>Hyalomminae</taxon>
        <taxon>Hyalomma</taxon>
    </lineage>
</organism>
<comment type="caution">
    <text evidence="1">The sequence shown here is derived from an EMBL/GenBank/DDBJ whole genome shotgun (WGS) entry which is preliminary data.</text>
</comment>
<protein>
    <submittedName>
        <fullName evidence="1">Uncharacterized protein</fullName>
    </submittedName>
</protein>
<gene>
    <name evidence="1" type="ORF">HPB50_026069</name>
</gene>
<reference evidence="1" key="1">
    <citation type="submission" date="2020-05" db="EMBL/GenBank/DDBJ databases">
        <title>Large-scale comparative analyses of tick genomes elucidate their genetic diversity and vector capacities.</title>
        <authorList>
            <person name="Jia N."/>
            <person name="Wang J."/>
            <person name="Shi W."/>
            <person name="Du L."/>
            <person name="Sun Y."/>
            <person name="Zhan W."/>
            <person name="Jiang J."/>
            <person name="Wang Q."/>
            <person name="Zhang B."/>
            <person name="Ji P."/>
            <person name="Sakyi L.B."/>
            <person name="Cui X."/>
            <person name="Yuan T."/>
            <person name="Jiang B."/>
            <person name="Yang W."/>
            <person name="Lam T.T.-Y."/>
            <person name="Chang Q."/>
            <person name="Ding S."/>
            <person name="Wang X."/>
            <person name="Zhu J."/>
            <person name="Ruan X."/>
            <person name="Zhao L."/>
            <person name="Wei J."/>
            <person name="Que T."/>
            <person name="Du C."/>
            <person name="Cheng J."/>
            <person name="Dai P."/>
            <person name="Han X."/>
            <person name="Huang E."/>
            <person name="Gao Y."/>
            <person name="Liu J."/>
            <person name="Shao H."/>
            <person name="Ye R."/>
            <person name="Li L."/>
            <person name="Wei W."/>
            <person name="Wang X."/>
            <person name="Wang C."/>
            <person name="Yang T."/>
            <person name="Huo Q."/>
            <person name="Li W."/>
            <person name="Guo W."/>
            <person name="Chen H."/>
            <person name="Zhou L."/>
            <person name="Ni X."/>
            <person name="Tian J."/>
            <person name="Zhou Y."/>
            <person name="Sheng Y."/>
            <person name="Liu T."/>
            <person name="Pan Y."/>
            <person name="Xia L."/>
            <person name="Li J."/>
            <person name="Zhao F."/>
            <person name="Cao W."/>
        </authorList>
    </citation>
    <scope>NUCLEOTIDE SEQUENCE</scope>
    <source>
        <strain evidence="1">Hyas-2018</strain>
    </source>
</reference>
<sequence length="188" mass="21453">MRLFPLPLVIAGDLNAPNTEWGHSYNTAKGTRLANLAAELGLTLITDPRFPTRRGDSVQRDTTPDLTYLKNTDGSWDNLTEDLGSDHYILEIVTEAKLPPTNKHRFVDWDLFRRIRKEEANSEESYAELIPHLQLAVEKATKEIETQIEVPKMDSRLAHMLEAKNALLGRWRTHRLKQAATSQNIRAQ</sequence>
<evidence type="ECO:0000313" key="1">
    <source>
        <dbReference type="EMBL" id="KAH6941975.1"/>
    </source>
</evidence>
<dbReference type="Proteomes" id="UP000821845">
    <property type="component" value="Chromosome 11"/>
</dbReference>
<keyword evidence="2" id="KW-1185">Reference proteome</keyword>